<comment type="caution">
    <text evidence="1">The sequence shown here is derived from an EMBL/GenBank/DDBJ whole genome shotgun (WGS) entry which is preliminary data.</text>
</comment>
<gene>
    <name evidence="1" type="ORF">BCY91_12345</name>
</gene>
<name>A0A419S1S1_9SPHI</name>
<evidence type="ECO:0000313" key="2">
    <source>
        <dbReference type="Proteomes" id="UP000283433"/>
    </source>
</evidence>
<sequence length="59" mass="6726">MARHAKLFFRSSPQGLVLCLDKKDQLERSGCMKAFKKQMNTLNKIKADLILFVTPMGNL</sequence>
<proteinExistence type="predicted"/>
<keyword evidence="2" id="KW-1185">Reference proteome</keyword>
<accession>A0A419S1S1</accession>
<evidence type="ECO:0000313" key="1">
    <source>
        <dbReference type="EMBL" id="RKD12432.1"/>
    </source>
</evidence>
<dbReference type="Proteomes" id="UP000283433">
    <property type="component" value="Unassembled WGS sequence"/>
</dbReference>
<dbReference type="EMBL" id="MBTA01000030">
    <property type="protein sequence ID" value="RKD12432.1"/>
    <property type="molecule type" value="Genomic_DNA"/>
</dbReference>
<organism evidence="1 2">
    <name type="scientific">Pelobium manganitolerans</name>
    <dbReference type="NCBI Taxonomy" id="1842495"/>
    <lineage>
        <taxon>Bacteria</taxon>
        <taxon>Pseudomonadati</taxon>
        <taxon>Bacteroidota</taxon>
        <taxon>Sphingobacteriia</taxon>
        <taxon>Sphingobacteriales</taxon>
        <taxon>Sphingobacteriaceae</taxon>
        <taxon>Pelobium</taxon>
    </lineage>
</organism>
<reference evidence="1 2" key="1">
    <citation type="submission" date="2016-07" db="EMBL/GenBank/DDBJ databases">
        <title>Genome of Pelobium manganitolerans.</title>
        <authorList>
            <person name="Wu S."/>
            <person name="Wang G."/>
        </authorList>
    </citation>
    <scope>NUCLEOTIDE SEQUENCE [LARGE SCALE GENOMIC DNA]</scope>
    <source>
        <strain evidence="1 2">YS-25</strain>
    </source>
</reference>
<protein>
    <submittedName>
        <fullName evidence="1">Uncharacterized protein</fullName>
    </submittedName>
</protein>
<dbReference type="AlphaFoldDB" id="A0A419S1S1"/>